<name>A0A927K6B1_9ACTN</name>
<dbReference type="Proteomes" id="UP000616839">
    <property type="component" value="Unassembled WGS sequence"/>
</dbReference>
<evidence type="ECO:0000256" key="2">
    <source>
        <dbReference type="SAM" id="Phobius"/>
    </source>
</evidence>
<feature type="region of interest" description="Disordered" evidence="1">
    <location>
        <begin position="66"/>
        <end position="120"/>
    </location>
</feature>
<protein>
    <submittedName>
        <fullName evidence="3">Uncharacterized protein</fullName>
    </submittedName>
</protein>
<evidence type="ECO:0000313" key="3">
    <source>
        <dbReference type="EMBL" id="MBD8868631.1"/>
    </source>
</evidence>
<reference evidence="3" key="1">
    <citation type="submission" date="2020-09" db="EMBL/GenBank/DDBJ databases">
        <title>Nocardioides sp. strain MJB4 16S ribosomal RNA gene Genome sequencing and assembly.</title>
        <authorList>
            <person name="Kim I."/>
        </authorList>
    </citation>
    <scope>NUCLEOTIDE SEQUENCE</scope>
    <source>
        <strain evidence="3">MJB4</strain>
    </source>
</reference>
<organism evidence="3 4">
    <name type="scientific">Nocardioides donggukensis</name>
    <dbReference type="NCBI Taxonomy" id="2774019"/>
    <lineage>
        <taxon>Bacteria</taxon>
        <taxon>Bacillati</taxon>
        <taxon>Actinomycetota</taxon>
        <taxon>Actinomycetes</taxon>
        <taxon>Propionibacteriales</taxon>
        <taxon>Nocardioidaceae</taxon>
        <taxon>Nocardioides</taxon>
    </lineage>
</organism>
<keyword evidence="2" id="KW-1133">Transmembrane helix</keyword>
<feature type="transmembrane region" description="Helical" evidence="2">
    <location>
        <begin position="42"/>
        <end position="65"/>
    </location>
</feature>
<feature type="compositionally biased region" description="Pro residues" evidence="1">
    <location>
        <begin position="73"/>
        <end position="83"/>
    </location>
</feature>
<proteinExistence type="predicted"/>
<evidence type="ECO:0000313" key="4">
    <source>
        <dbReference type="Proteomes" id="UP000616839"/>
    </source>
</evidence>
<feature type="region of interest" description="Disordered" evidence="1">
    <location>
        <begin position="1"/>
        <end position="41"/>
    </location>
</feature>
<dbReference type="EMBL" id="JACYXZ010000001">
    <property type="protein sequence ID" value="MBD8868631.1"/>
    <property type="molecule type" value="Genomic_DNA"/>
</dbReference>
<dbReference type="AlphaFoldDB" id="A0A927K6B1"/>
<dbReference type="RefSeq" id="WP_192140427.1">
    <property type="nucleotide sequence ID" value="NZ_JACYXZ010000001.1"/>
</dbReference>
<comment type="caution">
    <text evidence="3">The sequence shown here is derived from an EMBL/GenBank/DDBJ whole genome shotgun (WGS) entry which is preliminary data.</text>
</comment>
<keyword evidence="2" id="KW-0472">Membrane</keyword>
<gene>
    <name evidence="3" type="ORF">IE331_03240</name>
</gene>
<sequence length="277" mass="28856">MADPIDELERLRGHTVGLHDTMPPAAEIRRLGDRRRRREQGLVAGAAAAAVAVVAVTGALAGGALDRDAAPQPAAPSEPPPSRSPSVTDVPTDIPRDFPLDLGALDLTGDGGELRGPAPGATGLEELEVCGQPVWDTEPASRLGFTSTGPETADRRELRVYPSAEEAVAAMSRLQELPACGEEPTADPGRSWVWRPYDATTGYATVSFGASFSQAPDDAPPLGGEAYVVTRVGSAVLALWSSGETSPDTQAQSVTGMTETARGLTPRLCRYTVAGCD</sequence>
<keyword evidence="2" id="KW-0812">Transmembrane</keyword>
<evidence type="ECO:0000256" key="1">
    <source>
        <dbReference type="SAM" id="MobiDB-lite"/>
    </source>
</evidence>
<accession>A0A927K6B1</accession>
<keyword evidence="4" id="KW-1185">Reference proteome</keyword>